<feature type="region of interest" description="Disordered" evidence="1">
    <location>
        <begin position="442"/>
        <end position="629"/>
    </location>
</feature>
<feature type="compositionally biased region" description="Low complexity" evidence="1">
    <location>
        <begin position="207"/>
        <end position="218"/>
    </location>
</feature>
<accession>A0A1X6MSJ7</accession>
<feature type="compositionally biased region" description="Basic and acidic residues" evidence="1">
    <location>
        <begin position="158"/>
        <end position="171"/>
    </location>
</feature>
<dbReference type="OrthoDB" id="3269047at2759"/>
<reference evidence="2 3" key="1">
    <citation type="submission" date="2017-04" db="EMBL/GenBank/DDBJ databases">
        <title>Genome Sequence of the Model Brown-Rot Fungus Postia placenta SB12.</title>
        <authorList>
            <consortium name="DOE Joint Genome Institute"/>
            <person name="Gaskell J."/>
            <person name="Kersten P."/>
            <person name="Larrondo L.F."/>
            <person name="Canessa P."/>
            <person name="Martinez D."/>
            <person name="Hibbett D."/>
            <person name="Schmoll M."/>
            <person name="Kubicek C.P."/>
            <person name="Martinez A.T."/>
            <person name="Yadav J."/>
            <person name="Master E."/>
            <person name="Magnuson J.K."/>
            <person name="James T."/>
            <person name="Yaver D."/>
            <person name="Berka R."/>
            <person name="Labutti K."/>
            <person name="Lipzen A."/>
            <person name="Aerts A."/>
            <person name="Barry K."/>
            <person name="Henrissat B."/>
            <person name="Blanchette R."/>
            <person name="Grigoriev I."/>
            <person name="Cullen D."/>
        </authorList>
    </citation>
    <scope>NUCLEOTIDE SEQUENCE [LARGE SCALE GENOMIC DNA]</scope>
    <source>
        <strain evidence="2 3">MAD-698-R-SB12</strain>
    </source>
</reference>
<feature type="compositionally biased region" description="Polar residues" evidence="1">
    <location>
        <begin position="558"/>
        <end position="573"/>
    </location>
</feature>
<protein>
    <submittedName>
        <fullName evidence="2">Uncharacterized protein</fullName>
    </submittedName>
</protein>
<gene>
    <name evidence="2" type="ORF">POSPLADRAFT_1075470</name>
</gene>
<dbReference type="AlphaFoldDB" id="A0A1X6MSJ7"/>
<evidence type="ECO:0000256" key="1">
    <source>
        <dbReference type="SAM" id="MobiDB-lite"/>
    </source>
</evidence>
<feature type="region of interest" description="Disordered" evidence="1">
    <location>
        <begin position="263"/>
        <end position="335"/>
    </location>
</feature>
<feature type="compositionally biased region" description="Basic and acidic residues" evidence="1">
    <location>
        <begin position="470"/>
        <end position="481"/>
    </location>
</feature>
<dbReference type="EMBL" id="KZ110602">
    <property type="protein sequence ID" value="OSX59182.1"/>
    <property type="molecule type" value="Genomic_DNA"/>
</dbReference>
<feature type="compositionally biased region" description="Polar residues" evidence="1">
    <location>
        <begin position="600"/>
        <end position="613"/>
    </location>
</feature>
<dbReference type="Proteomes" id="UP000194127">
    <property type="component" value="Unassembled WGS sequence"/>
</dbReference>
<sequence length="629" mass="66872">MPAPLKPSQTNIKQDAANPDVKGQSLKKQAAQAASQAAKAKKEPSQPQPDIKPDDKAPLKPPLKKLPRRSSKPIIDWFHRKLTGSVRARRVSETDTMRNPRHGARSPSIKEKPHRVSTTLTTRARSKTETKQGQKIATVTSIPPRKPVSLDGISGGDNHTEYTADSDDGRRSSFARSSLWSPTSHYEADEDASVRPLPPSSPPSPSPSRSSSSYLSDPRTFRSMTASTKPTTVLSMDMTGGMAHIAQAPPTPTIPARRLHPHIRTHSIGPGSGASITFSTVQPPSPTAASRPSSSGALANPPRTGQPGLTYQAPQHTSHHPRNNPRPSSPPQDDASVLTLASSAFGIAGARIGVAALSLSGRASLADDSISHFSHLAGHGDSTSHFLLGEMDDDRLERDLERDDQDVDASVRALRPRSSRRCSWESSDSKWSASASLALTGMTSQSPVSHGGPRSLWTSGSYRTGGVSVEHGELGVDHSDETDGNGDNTEDGDETSLDEREGPYSDQMHGSPSSAPTHSTNESVVDEQTSSSSDDARTPPATPFDHDGISLEVPTLEPQHSGSITSSKSTTATPKGGPIPLHEHDAMPAIPPTPKRRSTSDSASDMHSLATSDYHTDAFHTPATTPVPQ</sequence>
<feature type="compositionally biased region" description="Polar residues" evidence="1">
    <location>
        <begin position="174"/>
        <end position="184"/>
    </location>
</feature>
<feature type="compositionally biased region" description="Acidic residues" evidence="1">
    <location>
        <begin position="482"/>
        <end position="496"/>
    </location>
</feature>
<feature type="compositionally biased region" description="Low complexity" evidence="1">
    <location>
        <begin position="22"/>
        <end position="38"/>
    </location>
</feature>
<feature type="compositionally biased region" description="Polar residues" evidence="1">
    <location>
        <begin position="508"/>
        <end position="533"/>
    </location>
</feature>
<dbReference type="RefSeq" id="XP_024335976.1">
    <property type="nucleotide sequence ID" value="XM_024482821.1"/>
</dbReference>
<evidence type="ECO:0000313" key="3">
    <source>
        <dbReference type="Proteomes" id="UP000194127"/>
    </source>
</evidence>
<evidence type="ECO:0000313" key="2">
    <source>
        <dbReference type="EMBL" id="OSX59182.1"/>
    </source>
</evidence>
<feature type="region of interest" description="Disordered" evidence="1">
    <location>
        <begin position="1"/>
        <end position="230"/>
    </location>
</feature>
<dbReference type="GeneID" id="36327770"/>
<feature type="compositionally biased region" description="Polar residues" evidence="1">
    <location>
        <begin position="307"/>
        <end position="316"/>
    </location>
</feature>
<keyword evidence="3" id="KW-1185">Reference proteome</keyword>
<feature type="compositionally biased region" description="Basic residues" evidence="1">
    <location>
        <begin position="62"/>
        <end position="71"/>
    </location>
</feature>
<feature type="compositionally biased region" description="Pro residues" evidence="1">
    <location>
        <begin position="196"/>
        <end position="206"/>
    </location>
</feature>
<proteinExistence type="predicted"/>
<feature type="compositionally biased region" description="Low complexity" evidence="1">
    <location>
        <begin position="287"/>
        <end position="297"/>
    </location>
</feature>
<organism evidence="2 3">
    <name type="scientific">Postia placenta MAD-698-R-SB12</name>
    <dbReference type="NCBI Taxonomy" id="670580"/>
    <lineage>
        <taxon>Eukaryota</taxon>
        <taxon>Fungi</taxon>
        <taxon>Dikarya</taxon>
        <taxon>Basidiomycota</taxon>
        <taxon>Agaricomycotina</taxon>
        <taxon>Agaricomycetes</taxon>
        <taxon>Polyporales</taxon>
        <taxon>Adustoporiaceae</taxon>
        <taxon>Rhodonia</taxon>
    </lineage>
</organism>
<name>A0A1X6MSJ7_9APHY</name>